<dbReference type="InterPro" id="IPR000642">
    <property type="entry name" value="Peptidase_M41"/>
</dbReference>
<evidence type="ECO:0000256" key="5">
    <source>
        <dbReference type="ARBA" id="ARBA00022801"/>
    </source>
</evidence>
<dbReference type="Proteomes" id="UP000530660">
    <property type="component" value="Unassembled WGS sequence"/>
</dbReference>
<evidence type="ECO:0000256" key="2">
    <source>
        <dbReference type="ARBA" id="ARBA00004370"/>
    </source>
</evidence>
<dbReference type="GO" id="GO:0046872">
    <property type="term" value="F:metal ion binding"/>
    <property type="evidence" value="ECO:0007669"/>
    <property type="project" value="UniProtKB-KW"/>
</dbReference>
<dbReference type="PANTHER" id="PTHR23076">
    <property type="entry name" value="METALLOPROTEASE M41 FTSH"/>
    <property type="match status" value="1"/>
</dbReference>
<dbReference type="FunFam" id="1.20.58.760:FF:000001">
    <property type="entry name" value="ATP-dependent zinc metalloprotease FtsH"/>
    <property type="match status" value="1"/>
</dbReference>
<name>A0A7J7IP71_9RHOD</name>
<dbReference type="OrthoDB" id="1713939at2759"/>
<evidence type="ECO:0000256" key="1">
    <source>
        <dbReference type="ARBA" id="ARBA00001947"/>
    </source>
</evidence>
<comment type="caution">
    <text evidence="9">The sequence shown here is derived from an EMBL/GenBank/DDBJ whole genome shotgun (WGS) entry which is preliminary data.</text>
</comment>
<evidence type="ECO:0000256" key="6">
    <source>
        <dbReference type="ARBA" id="ARBA00022833"/>
    </source>
</evidence>
<sequence length="221" mass="23806">MNEAAIFAARRDSKEITNEDIDNAIDRVLLGPAKRDAVMTERRKELVAYHEAGHALVGALTPGYDQPIKVTIIPRGAAGGVTFFAPNEFLESQLSVALGGRIAEEIVYGPAEATTGAANDLQQVSNIARRMVTQFGMSELLGPVALEQPSGNPFLGRELGSRALPSSAATRALVDTEVKRLNRHLLDKLAQLLIEKETVSSEEIAMLIAQNNVVMAEYAVL</sequence>
<keyword evidence="3" id="KW-0645">Protease</keyword>
<keyword evidence="7" id="KW-0482">Metalloprotease</keyword>
<comment type="cofactor">
    <cofactor evidence="1">
        <name>Zn(2+)</name>
        <dbReference type="ChEBI" id="CHEBI:29105"/>
    </cofactor>
</comment>
<proteinExistence type="predicted"/>
<dbReference type="GO" id="GO:0004222">
    <property type="term" value="F:metalloendopeptidase activity"/>
    <property type="evidence" value="ECO:0007669"/>
    <property type="project" value="InterPro"/>
</dbReference>
<keyword evidence="6" id="KW-0862">Zinc</keyword>
<dbReference type="AlphaFoldDB" id="A0A7J7IP71"/>
<dbReference type="PANTHER" id="PTHR23076:SF113">
    <property type="entry name" value="ATP-DEPENDENT ZINC METALLOPROTEASE FTSH 1, CHLOROPLASTIC-RELATED"/>
    <property type="match status" value="1"/>
</dbReference>
<accession>A0A7J7IP71</accession>
<dbReference type="EMBL" id="VWRR01000002">
    <property type="protein sequence ID" value="KAF6004942.1"/>
    <property type="molecule type" value="Genomic_DNA"/>
</dbReference>
<dbReference type="Pfam" id="PF01434">
    <property type="entry name" value="Peptidase_M41"/>
    <property type="match status" value="1"/>
</dbReference>
<evidence type="ECO:0000313" key="9">
    <source>
        <dbReference type="EMBL" id="KAF6004942.1"/>
    </source>
</evidence>
<feature type="domain" description="Peptidase M41" evidence="8">
    <location>
        <begin position="38"/>
        <end position="204"/>
    </location>
</feature>
<keyword evidence="10" id="KW-1185">Reference proteome</keyword>
<protein>
    <submittedName>
        <fullName evidence="9">ATP-dependent zinc</fullName>
    </submittedName>
</protein>
<evidence type="ECO:0000313" key="10">
    <source>
        <dbReference type="Proteomes" id="UP000530660"/>
    </source>
</evidence>
<dbReference type="GO" id="GO:0009535">
    <property type="term" value="C:chloroplast thylakoid membrane"/>
    <property type="evidence" value="ECO:0007669"/>
    <property type="project" value="TreeGrafter"/>
</dbReference>
<dbReference type="GO" id="GO:0005524">
    <property type="term" value="F:ATP binding"/>
    <property type="evidence" value="ECO:0007669"/>
    <property type="project" value="InterPro"/>
</dbReference>
<dbReference type="Gene3D" id="1.20.58.760">
    <property type="entry name" value="Peptidase M41"/>
    <property type="match status" value="1"/>
</dbReference>
<evidence type="ECO:0000256" key="4">
    <source>
        <dbReference type="ARBA" id="ARBA00022723"/>
    </source>
</evidence>
<dbReference type="GO" id="GO:0006508">
    <property type="term" value="P:proteolysis"/>
    <property type="evidence" value="ECO:0007669"/>
    <property type="project" value="UniProtKB-KW"/>
</dbReference>
<reference evidence="9 10" key="1">
    <citation type="journal article" date="2020" name="J. Phycol.">
        <title>Comparative genome analysis reveals Cyanidiococcus gen. nov., a new extremophilic red algal genus sister to Cyanidioschyzon (Cyanidioschyzonaceae, Rhodophyta).</title>
        <authorList>
            <person name="Liu S.-L."/>
            <person name="Chiang Y.-R."/>
            <person name="Yoon H.S."/>
            <person name="Fu H.-Y."/>
        </authorList>
    </citation>
    <scope>NUCLEOTIDE SEQUENCE [LARGE SCALE GENOMIC DNA]</scope>
    <source>
        <strain evidence="9 10">THAL066</strain>
    </source>
</reference>
<dbReference type="SUPFAM" id="SSF140990">
    <property type="entry name" value="FtsH protease domain-like"/>
    <property type="match status" value="1"/>
</dbReference>
<dbReference type="GO" id="GO:0004176">
    <property type="term" value="F:ATP-dependent peptidase activity"/>
    <property type="evidence" value="ECO:0007669"/>
    <property type="project" value="InterPro"/>
</dbReference>
<dbReference type="InterPro" id="IPR037219">
    <property type="entry name" value="Peptidase_M41-like"/>
</dbReference>
<comment type="subcellular location">
    <subcellularLocation>
        <location evidence="2">Membrane</location>
    </subcellularLocation>
</comment>
<gene>
    <name evidence="9" type="primary">FTSH1_1</name>
    <name evidence="9" type="ORF">F1559_004364</name>
</gene>
<keyword evidence="4" id="KW-0479">Metal-binding</keyword>
<evidence type="ECO:0000256" key="7">
    <source>
        <dbReference type="ARBA" id="ARBA00023049"/>
    </source>
</evidence>
<organism evidence="9 10">
    <name type="scientific">Cyanidiococcus yangmingshanensis</name>
    <dbReference type="NCBI Taxonomy" id="2690220"/>
    <lineage>
        <taxon>Eukaryota</taxon>
        <taxon>Rhodophyta</taxon>
        <taxon>Bangiophyceae</taxon>
        <taxon>Cyanidiales</taxon>
        <taxon>Cyanidiaceae</taxon>
        <taxon>Cyanidiococcus</taxon>
    </lineage>
</organism>
<keyword evidence="5" id="KW-0378">Hydrolase</keyword>
<evidence type="ECO:0000259" key="8">
    <source>
        <dbReference type="Pfam" id="PF01434"/>
    </source>
</evidence>
<evidence type="ECO:0000256" key="3">
    <source>
        <dbReference type="ARBA" id="ARBA00022670"/>
    </source>
</evidence>